<reference evidence="4" key="1">
    <citation type="submission" date="2022-11" db="UniProtKB">
        <authorList>
            <consortium name="WormBaseParasite"/>
        </authorList>
    </citation>
    <scope>IDENTIFICATION</scope>
</reference>
<accession>A0A914UP86</accession>
<proteinExistence type="predicted"/>
<name>A0A914UP86_9BILA</name>
<organism evidence="3 4">
    <name type="scientific">Plectus sambesii</name>
    <dbReference type="NCBI Taxonomy" id="2011161"/>
    <lineage>
        <taxon>Eukaryota</taxon>
        <taxon>Metazoa</taxon>
        <taxon>Ecdysozoa</taxon>
        <taxon>Nematoda</taxon>
        <taxon>Chromadorea</taxon>
        <taxon>Plectida</taxon>
        <taxon>Plectina</taxon>
        <taxon>Plectoidea</taxon>
        <taxon>Plectidae</taxon>
        <taxon>Plectus</taxon>
    </lineage>
</organism>
<feature type="chain" id="PRO_5037310107" evidence="2">
    <location>
        <begin position="21"/>
        <end position="144"/>
    </location>
</feature>
<protein>
    <submittedName>
        <fullName evidence="4">Uncharacterized protein</fullName>
    </submittedName>
</protein>
<evidence type="ECO:0000256" key="2">
    <source>
        <dbReference type="SAM" id="SignalP"/>
    </source>
</evidence>
<keyword evidence="2" id="KW-0732">Signal</keyword>
<dbReference type="WBParaSite" id="PSAMB.scaffold11457size3341.g34153.t1">
    <property type="protein sequence ID" value="PSAMB.scaffold11457size3341.g34153.t1"/>
    <property type="gene ID" value="PSAMB.scaffold11457size3341.g34153"/>
</dbReference>
<dbReference type="AlphaFoldDB" id="A0A914UP86"/>
<feature type="region of interest" description="Disordered" evidence="1">
    <location>
        <begin position="21"/>
        <end position="49"/>
    </location>
</feature>
<keyword evidence="3" id="KW-1185">Reference proteome</keyword>
<feature type="signal peptide" evidence="2">
    <location>
        <begin position="1"/>
        <end position="20"/>
    </location>
</feature>
<evidence type="ECO:0000313" key="3">
    <source>
        <dbReference type="Proteomes" id="UP000887566"/>
    </source>
</evidence>
<evidence type="ECO:0000313" key="4">
    <source>
        <dbReference type="WBParaSite" id="PSAMB.scaffold11457size3341.g34153.t1"/>
    </source>
</evidence>
<sequence length="144" mass="15151">MTRMFSLLIFVVPCLTQATAEPGASGSVDRTVENRQQSSDYGHFDWSSTANNRRSLGASMDLSNSNNGPLARNAWDGSPSGAAYGHSRIQPYDFVDPNYGAAPAGDYGYGGAGAVGVNDYGSYGATGQGAGYQSGEQKIMFVCR</sequence>
<dbReference type="Proteomes" id="UP000887566">
    <property type="component" value="Unplaced"/>
</dbReference>
<evidence type="ECO:0000256" key="1">
    <source>
        <dbReference type="SAM" id="MobiDB-lite"/>
    </source>
</evidence>
<feature type="compositionally biased region" description="Polar residues" evidence="1">
    <location>
        <begin position="34"/>
        <end position="49"/>
    </location>
</feature>